<keyword evidence="2" id="KW-0812">Transmembrane</keyword>
<reference evidence="3 4" key="1">
    <citation type="submission" date="2021-07" db="EMBL/GenBank/DDBJ databases">
        <authorList>
            <person name="Palmer J.M."/>
        </authorList>
    </citation>
    <scope>NUCLEOTIDE SEQUENCE [LARGE SCALE GENOMIC DNA]</scope>
    <source>
        <strain evidence="3 4">AT_MEX2019</strain>
        <tissue evidence="3">Muscle</tissue>
    </source>
</reference>
<dbReference type="Proteomes" id="UP001345963">
    <property type="component" value="Unassembled WGS sequence"/>
</dbReference>
<gene>
    <name evidence="3" type="ORF">ATANTOWER_025100</name>
</gene>
<comment type="caution">
    <text evidence="3">The sequence shown here is derived from an EMBL/GenBank/DDBJ whole genome shotgun (WGS) entry which is preliminary data.</text>
</comment>
<evidence type="ECO:0000313" key="4">
    <source>
        <dbReference type="Proteomes" id="UP001345963"/>
    </source>
</evidence>
<accession>A0ABU7AW67</accession>
<evidence type="ECO:0000313" key="3">
    <source>
        <dbReference type="EMBL" id="MED6241723.1"/>
    </source>
</evidence>
<evidence type="ECO:0000256" key="1">
    <source>
        <dbReference type="SAM" id="MobiDB-lite"/>
    </source>
</evidence>
<feature type="transmembrane region" description="Helical" evidence="2">
    <location>
        <begin position="70"/>
        <end position="88"/>
    </location>
</feature>
<proteinExistence type="predicted"/>
<protein>
    <submittedName>
        <fullName evidence="3">Uncharacterized protein</fullName>
    </submittedName>
</protein>
<keyword evidence="2" id="KW-1133">Transmembrane helix</keyword>
<evidence type="ECO:0000256" key="2">
    <source>
        <dbReference type="SAM" id="Phobius"/>
    </source>
</evidence>
<keyword evidence="4" id="KW-1185">Reference proteome</keyword>
<feature type="region of interest" description="Disordered" evidence="1">
    <location>
        <begin position="1"/>
        <end position="26"/>
    </location>
</feature>
<name>A0ABU7AW67_9TELE</name>
<organism evidence="3 4">
    <name type="scientific">Ataeniobius toweri</name>
    <dbReference type="NCBI Taxonomy" id="208326"/>
    <lineage>
        <taxon>Eukaryota</taxon>
        <taxon>Metazoa</taxon>
        <taxon>Chordata</taxon>
        <taxon>Craniata</taxon>
        <taxon>Vertebrata</taxon>
        <taxon>Euteleostomi</taxon>
        <taxon>Actinopterygii</taxon>
        <taxon>Neopterygii</taxon>
        <taxon>Teleostei</taxon>
        <taxon>Neoteleostei</taxon>
        <taxon>Acanthomorphata</taxon>
        <taxon>Ovalentaria</taxon>
        <taxon>Atherinomorphae</taxon>
        <taxon>Cyprinodontiformes</taxon>
        <taxon>Goodeidae</taxon>
        <taxon>Ataeniobius</taxon>
    </lineage>
</organism>
<keyword evidence="2" id="KW-0472">Membrane</keyword>
<sequence length="104" mass="11761">MIQPKAFNSRKDSYLPPPSHQNMKKADVDRYSVNLTKPGIFSAAREQKTGRTRKLLEHPNQIISRVCPHSVTAGSLLLLLFVLSLLLLSRAKGTTIFFYKNVHI</sequence>
<dbReference type="EMBL" id="JAHUTI010030080">
    <property type="protein sequence ID" value="MED6241723.1"/>
    <property type="molecule type" value="Genomic_DNA"/>
</dbReference>